<evidence type="ECO:0000313" key="3">
    <source>
        <dbReference type="Proteomes" id="UP001217485"/>
    </source>
</evidence>
<proteinExistence type="predicted"/>
<dbReference type="Proteomes" id="UP001217485">
    <property type="component" value="Unassembled WGS sequence"/>
</dbReference>
<reference evidence="2 3" key="1">
    <citation type="submission" date="2023-01" db="EMBL/GenBank/DDBJ databases">
        <title>Minimal conservation of predation-associated metabolite biosynthetic gene clusters underscores biosynthetic potential of Myxococcota including descriptions for ten novel species: Archangium lansinium sp. nov., Myxococcus landrumus sp. nov., Nannocystis bai.</title>
        <authorList>
            <person name="Ahearne A."/>
            <person name="Stevens C."/>
            <person name="Dowd S."/>
        </authorList>
    </citation>
    <scope>NUCLEOTIDE SEQUENCE [LARGE SCALE GENOMIC DNA]</scope>
    <source>
        <strain evidence="2 3">WIWO2</strain>
    </source>
</reference>
<dbReference type="RefSeq" id="WP_272102721.1">
    <property type="nucleotide sequence ID" value="NZ_JAQNDK010000005.1"/>
</dbReference>
<accession>A0ABT5CDV7</accession>
<name>A0ABT5CDV7_9BACT</name>
<keyword evidence="3" id="KW-1185">Reference proteome</keyword>
<comment type="caution">
    <text evidence="2">The sequence shown here is derived from an EMBL/GenBank/DDBJ whole genome shotgun (WGS) entry which is preliminary data.</text>
</comment>
<feature type="region of interest" description="Disordered" evidence="1">
    <location>
        <begin position="240"/>
        <end position="272"/>
    </location>
</feature>
<evidence type="ECO:0000313" key="2">
    <source>
        <dbReference type="EMBL" id="MDC0684590.1"/>
    </source>
</evidence>
<organism evidence="2 3">
    <name type="scientific">Sorangium atrum</name>
    <dbReference type="NCBI Taxonomy" id="2995308"/>
    <lineage>
        <taxon>Bacteria</taxon>
        <taxon>Pseudomonadati</taxon>
        <taxon>Myxococcota</taxon>
        <taxon>Polyangia</taxon>
        <taxon>Polyangiales</taxon>
        <taxon>Polyangiaceae</taxon>
        <taxon>Sorangium</taxon>
    </lineage>
</organism>
<sequence length="272" mass="29046">MAGHGYSFVTDKAFSAFARDLELGAWKGVSIARYDVPSRVPTASLFEAPRPVVWKVRALWSIAALDEALGVASAAALAELDAEWDAAQRALHLFLASAAEGRDPAHRDAAIRLRGALLAGAGTEQTQYGYDAEVDFGGHQVAIASKAPRSADVKKVGAGAYLKRIEEATTALARGLGRSSGQTRAIARSKRIREAMTACTSAFNAIHDEISWLLTHTPSGKQRELLEALHAPFLALLERSPPRALTADEKDDATATAEPPRQRVGRPESTPA</sequence>
<evidence type="ECO:0000256" key="1">
    <source>
        <dbReference type="SAM" id="MobiDB-lite"/>
    </source>
</evidence>
<dbReference type="EMBL" id="JAQNDK010000005">
    <property type="protein sequence ID" value="MDC0684590.1"/>
    <property type="molecule type" value="Genomic_DNA"/>
</dbReference>
<gene>
    <name evidence="2" type="ORF">POL72_43145</name>
</gene>
<protein>
    <submittedName>
        <fullName evidence="2">Uncharacterized protein</fullName>
    </submittedName>
</protein>